<gene>
    <name evidence="7" type="ORF">BC643_4577</name>
</gene>
<dbReference type="Pfam" id="PF13241">
    <property type="entry name" value="NAD_binding_7"/>
    <property type="match status" value="1"/>
</dbReference>
<accession>A0A419VU56</accession>
<dbReference type="RefSeq" id="WP_245995053.1">
    <property type="nucleotide sequence ID" value="NZ_RAPN01000006.1"/>
</dbReference>
<evidence type="ECO:0000256" key="2">
    <source>
        <dbReference type="ARBA" id="ARBA00012400"/>
    </source>
</evidence>
<dbReference type="InterPro" id="IPR028161">
    <property type="entry name" value="Met8-like"/>
</dbReference>
<reference evidence="7 8" key="1">
    <citation type="submission" date="2018-09" db="EMBL/GenBank/DDBJ databases">
        <title>Genomic Encyclopedia of Archaeal and Bacterial Type Strains, Phase II (KMG-II): from individual species to whole genera.</title>
        <authorList>
            <person name="Goeker M."/>
        </authorList>
    </citation>
    <scope>NUCLEOTIDE SEQUENCE [LARGE SCALE GENOMIC DNA]</scope>
    <source>
        <strain evidence="7 8">DSM 27148</strain>
    </source>
</reference>
<dbReference type="NCBIfam" id="TIGR01470">
    <property type="entry name" value="cysG_Nterm"/>
    <property type="match status" value="1"/>
</dbReference>
<sequence>MQRKYLPISLDITNQKILIIGAGKSAFSKGTILKRFDAEIEFVALEICDEIKNSGWPYKQKAYEPSDLEGYIMVYSCSNNQKLDCQIRRDAKQKGVLCNIHDKPKMCQYVSPAVYQYKNMTVAVASSGRDVFKSIKLRNHLRDYLDQHIEEILDFSQYGEEGI</sequence>
<protein>
    <recommendedName>
        <fullName evidence="2">precorrin-2 dehydrogenase</fullName>
        <ecNumber evidence="2">1.3.1.76</ecNumber>
    </recommendedName>
</protein>
<evidence type="ECO:0000256" key="1">
    <source>
        <dbReference type="ARBA" id="ARBA00005010"/>
    </source>
</evidence>
<evidence type="ECO:0000256" key="3">
    <source>
        <dbReference type="ARBA" id="ARBA00023002"/>
    </source>
</evidence>
<dbReference type="Gene3D" id="3.40.50.720">
    <property type="entry name" value="NAD(P)-binding Rossmann-like Domain"/>
    <property type="match status" value="1"/>
</dbReference>
<dbReference type="InterPro" id="IPR036291">
    <property type="entry name" value="NAD(P)-bd_dom_sf"/>
</dbReference>
<evidence type="ECO:0000313" key="7">
    <source>
        <dbReference type="EMBL" id="RKD85058.1"/>
    </source>
</evidence>
<dbReference type="GO" id="GO:0043115">
    <property type="term" value="F:precorrin-2 dehydrogenase activity"/>
    <property type="evidence" value="ECO:0007669"/>
    <property type="project" value="UniProtKB-EC"/>
</dbReference>
<dbReference type="Proteomes" id="UP000283387">
    <property type="component" value="Unassembled WGS sequence"/>
</dbReference>
<evidence type="ECO:0000256" key="5">
    <source>
        <dbReference type="ARBA" id="ARBA00023244"/>
    </source>
</evidence>
<evidence type="ECO:0000313" key="8">
    <source>
        <dbReference type="Proteomes" id="UP000283387"/>
    </source>
</evidence>
<dbReference type="PANTHER" id="PTHR35330:SF1">
    <property type="entry name" value="SIROHEME BIOSYNTHESIS PROTEIN MET8"/>
    <property type="match status" value="1"/>
</dbReference>
<evidence type="ECO:0000256" key="4">
    <source>
        <dbReference type="ARBA" id="ARBA00023027"/>
    </source>
</evidence>
<dbReference type="InterPro" id="IPR006367">
    <property type="entry name" value="Sirohaem_synthase_N"/>
</dbReference>
<dbReference type="EMBL" id="RAPN01000006">
    <property type="protein sequence ID" value="RKD85058.1"/>
    <property type="molecule type" value="Genomic_DNA"/>
</dbReference>
<dbReference type="GO" id="GO:0019354">
    <property type="term" value="P:siroheme biosynthetic process"/>
    <property type="evidence" value="ECO:0007669"/>
    <property type="project" value="UniProtKB-UniPathway"/>
</dbReference>
<evidence type="ECO:0000256" key="6">
    <source>
        <dbReference type="ARBA" id="ARBA00047561"/>
    </source>
</evidence>
<dbReference type="EC" id="1.3.1.76" evidence="2"/>
<proteinExistence type="predicted"/>
<comment type="pathway">
    <text evidence="1">Porphyrin-containing compound metabolism; siroheme biosynthesis; sirohydrochlorin from precorrin-2: step 1/1.</text>
</comment>
<comment type="catalytic activity">
    <reaction evidence="6">
        <text>precorrin-2 + NAD(+) = sirohydrochlorin + NADH + 2 H(+)</text>
        <dbReference type="Rhea" id="RHEA:15613"/>
        <dbReference type="ChEBI" id="CHEBI:15378"/>
        <dbReference type="ChEBI" id="CHEBI:57540"/>
        <dbReference type="ChEBI" id="CHEBI:57945"/>
        <dbReference type="ChEBI" id="CHEBI:58351"/>
        <dbReference type="ChEBI" id="CHEBI:58827"/>
        <dbReference type="EC" id="1.3.1.76"/>
    </reaction>
</comment>
<organism evidence="7 8">
    <name type="scientific">Mangrovibacterium diazotrophicum</name>
    <dbReference type="NCBI Taxonomy" id="1261403"/>
    <lineage>
        <taxon>Bacteria</taxon>
        <taxon>Pseudomonadati</taxon>
        <taxon>Bacteroidota</taxon>
        <taxon>Bacteroidia</taxon>
        <taxon>Marinilabiliales</taxon>
        <taxon>Prolixibacteraceae</taxon>
        <taxon>Mangrovibacterium</taxon>
    </lineage>
</organism>
<keyword evidence="5" id="KW-0627">Porphyrin biosynthesis</keyword>
<dbReference type="UniPathway" id="UPA00262">
    <property type="reaction ID" value="UER00222"/>
</dbReference>
<keyword evidence="4" id="KW-0520">NAD</keyword>
<dbReference type="GO" id="GO:0004325">
    <property type="term" value="F:ferrochelatase activity"/>
    <property type="evidence" value="ECO:0007669"/>
    <property type="project" value="InterPro"/>
</dbReference>
<keyword evidence="3" id="KW-0560">Oxidoreductase</keyword>
<keyword evidence="8" id="KW-1185">Reference proteome</keyword>
<name>A0A419VU56_9BACT</name>
<dbReference type="PANTHER" id="PTHR35330">
    <property type="entry name" value="SIROHEME BIOSYNTHESIS PROTEIN MET8"/>
    <property type="match status" value="1"/>
</dbReference>
<dbReference type="AlphaFoldDB" id="A0A419VU56"/>
<comment type="caution">
    <text evidence="7">The sequence shown here is derived from an EMBL/GenBank/DDBJ whole genome shotgun (WGS) entry which is preliminary data.</text>
</comment>
<dbReference type="SUPFAM" id="SSF51735">
    <property type="entry name" value="NAD(P)-binding Rossmann-fold domains"/>
    <property type="match status" value="1"/>
</dbReference>